<evidence type="ECO:0000313" key="1">
    <source>
        <dbReference type="EMBL" id="SIT25107.1"/>
    </source>
</evidence>
<organism evidence="1 2">
    <name type="scientific">Filimonas lacunae</name>
    <dbReference type="NCBI Taxonomy" id="477680"/>
    <lineage>
        <taxon>Bacteria</taxon>
        <taxon>Pseudomonadati</taxon>
        <taxon>Bacteroidota</taxon>
        <taxon>Chitinophagia</taxon>
        <taxon>Chitinophagales</taxon>
        <taxon>Chitinophagaceae</taxon>
        <taxon>Filimonas</taxon>
    </lineage>
</organism>
<sequence>MLLFEHKRFDECYIALAVDQSKNIDSSYLVPEDLYEELIRQQKNQPGL</sequence>
<dbReference type="Proteomes" id="UP000186917">
    <property type="component" value="Unassembled WGS sequence"/>
</dbReference>
<accession>A0A173MFA7</accession>
<dbReference type="EMBL" id="FTOR01000006">
    <property type="protein sequence ID" value="SIT25107.1"/>
    <property type="molecule type" value="Genomic_DNA"/>
</dbReference>
<keyword evidence="2" id="KW-1185">Reference proteome</keyword>
<name>A0A173MFA7_9BACT</name>
<dbReference type="KEGG" id="fln:FLA_2192"/>
<dbReference type="STRING" id="477680.SAMN05421788_106241"/>
<proteinExistence type="predicted"/>
<gene>
    <name evidence="1" type="ORF">SAMN05421788_106241</name>
</gene>
<reference evidence="2" key="1">
    <citation type="submission" date="2017-01" db="EMBL/GenBank/DDBJ databases">
        <authorList>
            <person name="Varghese N."/>
            <person name="Submissions S."/>
        </authorList>
    </citation>
    <scope>NUCLEOTIDE SEQUENCE [LARGE SCALE GENOMIC DNA]</scope>
    <source>
        <strain evidence="2">DSM 21054</strain>
    </source>
</reference>
<protein>
    <submittedName>
        <fullName evidence="1">Uncharacterized protein</fullName>
    </submittedName>
</protein>
<evidence type="ECO:0000313" key="2">
    <source>
        <dbReference type="Proteomes" id="UP000186917"/>
    </source>
</evidence>
<dbReference type="AlphaFoldDB" id="A0A173MFA7"/>